<dbReference type="NCBIfam" id="NF041927">
    <property type="entry name" value="Xrt_dep_XDP1"/>
    <property type="match status" value="1"/>
</dbReference>
<feature type="signal peptide" evidence="1">
    <location>
        <begin position="1"/>
        <end position="20"/>
    </location>
</feature>
<comment type="caution">
    <text evidence="2">The sequence shown here is derived from an EMBL/GenBank/DDBJ whole genome shotgun (WGS) entry which is preliminary data.</text>
</comment>
<evidence type="ECO:0000256" key="1">
    <source>
        <dbReference type="SAM" id="SignalP"/>
    </source>
</evidence>
<dbReference type="EMBL" id="JWLW01000005">
    <property type="protein sequence ID" value="KHT56492.1"/>
    <property type="molecule type" value="Genomic_DNA"/>
</dbReference>
<protein>
    <recommendedName>
        <fullName evidence="4">PEP-CTERM protein-sorting domain-containing protein</fullName>
    </recommendedName>
</protein>
<dbReference type="Proteomes" id="UP000031197">
    <property type="component" value="Unassembled WGS sequence"/>
</dbReference>
<dbReference type="InterPro" id="IPR013424">
    <property type="entry name" value="Ice-binding_C"/>
</dbReference>
<gene>
    <name evidence="2" type="ORF">RJ41_03775</name>
</gene>
<dbReference type="InterPro" id="IPR049672">
    <property type="entry name" value="Xrt_dep_XDP1"/>
</dbReference>
<keyword evidence="1" id="KW-0732">Signal</keyword>
<dbReference type="AlphaFoldDB" id="A0A0B3YF00"/>
<organism evidence="2 3">
    <name type="scientific">Alteromonas marina</name>
    <dbReference type="NCBI Taxonomy" id="203795"/>
    <lineage>
        <taxon>Bacteria</taxon>
        <taxon>Pseudomonadati</taxon>
        <taxon>Pseudomonadota</taxon>
        <taxon>Gammaproteobacteria</taxon>
        <taxon>Alteromonadales</taxon>
        <taxon>Alteromonadaceae</taxon>
        <taxon>Alteromonas/Salinimonas group</taxon>
        <taxon>Alteromonas</taxon>
    </lineage>
</organism>
<dbReference type="NCBIfam" id="TIGR02595">
    <property type="entry name" value="PEP_CTERM"/>
    <property type="match status" value="1"/>
</dbReference>
<feature type="chain" id="PRO_5002084879" description="PEP-CTERM protein-sorting domain-containing protein" evidence="1">
    <location>
        <begin position="21"/>
        <end position="314"/>
    </location>
</feature>
<proteinExistence type="predicted"/>
<evidence type="ECO:0008006" key="4">
    <source>
        <dbReference type="Google" id="ProtNLM"/>
    </source>
</evidence>
<keyword evidence="3" id="KW-1185">Reference proteome</keyword>
<accession>A0A0B3YF00</accession>
<name>A0A0B3YF00_9ALTE</name>
<reference evidence="2 3" key="1">
    <citation type="submission" date="2014-12" db="EMBL/GenBank/DDBJ databases">
        <title>Genome sequencing of Alteromonas marina AD001.</title>
        <authorList>
            <person name="Adrian T.G.S."/>
            <person name="Chan K.G."/>
        </authorList>
    </citation>
    <scope>NUCLEOTIDE SEQUENCE [LARGE SCALE GENOMIC DNA]</scope>
    <source>
        <strain evidence="2 3">AD001</strain>
    </source>
</reference>
<evidence type="ECO:0000313" key="3">
    <source>
        <dbReference type="Proteomes" id="UP000031197"/>
    </source>
</evidence>
<evidence type="ECO:0000313" key="2">
    <source>
        <dbReference type="EMBL" id="KHT56492.1"/>
    </source>
</evidence>
<sequence>MKQFLSIPLLFLPLNANVYASDVALEEATYTLVSGSGDNNTTHFHNSTDASQGILIDGINVRVSVSAWSDTGSGNISYNYHTGTVSETFEDDSVKEATIYGHTNCLANYYNNCIDGTQAYGLGIRNSDWDFKNNNYYYDAHTIDNTSIGGSRDFDMILLSFDKKVVLTGGTFSANYYDGGEKNDVTVAGLDYDKANALFTGTSDFTWSDVNETVLAGALGHYDISNTKNSENYYESSFAKNLTAAKYWLVGAYNTVFDQSVSGSINKVGFKLSSLTIGLEKETTQPPTEVSEPGALALMSLGLGLVLYRRKRRV</sequence>